<sequence>MKQHNWSSGKVDIAGGHLAYHRTNTSGPPLVLSHGLTDNGLCWTRVTEILAEDFDVIMLDARAHGNSSRITDGIEHDPALDLAQASEQLGLDAPVVMGHSLGARSTARYAAMYPERVSTVVLEDPPLLARRDEVAMEKWRTDFRKQVLQFRSMTIEQITQLGKERSPGWHDDEFPAWAASKLEVDFEVSFFDPEPWQNYMPLITVPTLLMYGEEGFGGIVTKEIAAEVRSLNPRITTTQIDGAGHNTRRENFDDYMQVVRSFLFDAH</sequence>
<dbReference type="InterPro" id="IPR050266">
    <property type="entry name" value="AB_hydrolase_sf"/>
</dbReference>
<evidence type="ECO:0000313" key="2">
    <source>
        <dbReference type="EMBL" id="CAB4567305.1"/>
    </source>
</evidence>
<dbReference type="InterPro" id="IPR000073">
    <property type="entry name" value="AB_hydrolase_1"/>
</dbReference>
<dbReference type="PANTHER" id="PTHR43798">
    <property type="entry name" value="MONOACYLGLYCEROL LIPASE"/>
    <property type="match status" value="1"/>
</dbReference>
<evidence type="ECO:0000259" key="1">
    <source>
        <dbReference type="Pfam" id="PF00561"/>
    </source>
</evidence>
<dbReference type="SUPFAM" id="SSF53474">
    <property type="entry name" value="alpha/beta-Hydrolases"/>
    <property type="match status" value="1"/>
</dbReference>
<dbReference type="Pfam" id="PF00561">
    <property type="entry name" value="Abhydrolase_1"/>
    <property type="match status" value="1"/>
</dbReference>
<feature type="domain" description="AB hydrolase-1" evidence="1">
    <location>
        <begin position="28"/>
        <end position="246"/>
    </location>
</feature>
<accession>A0A6J6DWI1</accession>
<gene>
    <name evidence="2" type="ORF">UFOPK1619_00729</name>
</gene>
<dbReference type="Gene3D" id="3.40.50.1820">
    <property type="entry name" value="alpha/beta hydrolase"/>
    <property type="match status" value="1"/>
</dbReference>
<name>A0A6J6DWI1_9ZZZZ</name>
<dbReference type="AlphaFoldDB" id="A0A6J6DWI1"/>
<proteinExistence type="predicted"/>
<organism evidence="2">
    <name type="scientific">freshwater metagenome</name>
    <dbReference type="NCBI Taxonomy" id="449393"/>
    <lineage>
        <taxon>unclassified sequences</taxon>
        <taxon>metagenomes</taxon>
        <taxon>ecological metagenomes</taxon>
    </lineage>
</organism>
<dbReference type="PANTHER" id="PTHR43798:SF33">
    <property type="entry name" value="HYDROLASE, PUTATIVE (AFU_ORTHOLOGUE AFUA_2G14860)-RELATED"/>
    <property type="match status" value="1"/>
</dbReference>
<dbReference type="GO" id="GO:0016020">
    <property type="term" value="C:membrane"/>
    <property type="evidence" value="ECO:0007669"/>
    <property type="project" value="TreeGrafter"/>
</dbReference>
<dbReference type="EMBL" id="CAEZTI010000138">
    <property type="protein sequence ID" value="CAB4567305.1"/>
    <property type="molecule type" value="Genomic_DNA"/>
</dbReference>
<reference evidence="2" key="1">
    <citation type="submission" date="2020-05" db="EMBL/GenBank/DDBJ databases">
        <authorList>
            <person name="Chiriac C."/>
            <person name="Salcher M."/>
            <person name="Ghai R."/>
            <person name="Kavagutti S V."/>
        </authorList>
    </citation>
    <scope>NUCLEOTIDE SEQUENCE</scope>
</reference>
<protein>
    <submittedName>
        <fullName evidence="2">Unannotated protein</fullName>
    </submittedName>
</protein>
<dbReference type="InterPro" id="IPR029058">
    <property type="entry name" value="AB_hydrolase_fold"/>
</dbReference>